<evidence type="ECO:0000259" key="2">
    <source>
        <dbReference type="Pfam" id="PF13441"/>
    </source>
</evidence>
<feature type="region of interest" description="Disordered" evidence="1">
    <location>
        <begin position="51"/>
        <end position="100"/>
    </location>
</feature>
<dbReference type="Proteomes" id="UP001155483">
    <property type="component" value="Unassembled WGS sequence"/>
</dbReference>
<sequence>MKSVFLGLSAAILIASCNNDKGNTAESTPVDTVGMAEYQAFKAQHEKDSIEHAAALAEKNETAPSKSSGTTHHSRSSESSSGAISSESGNTAEAKKGWSKTAKGAVIGGVVGAGTGAVINKKNRTKGAIIGGAVGAGAGAIIGRDMDKKDGRVH</sequence>
<reference evidence="3" key="1">
    <citation type="submission" date="2022-09" db="EMBL/GenBank/DDBJ databases">
        <authorList>
            <person name="Yuan C."/>
            <person name="Ke Z."/>
        </authorList>
    </citation>
    <scope>NUCLEOTIDE SEQUENCE</scope>
    <source>
        <strain evidence="3">LB-8</strain>
    </source>
</reference>
<name>A0A9X2XTK3_9BACT</name>
<reference evidence="3" key="2">
    <citation type="submission" date="2023-04" db="EMBL/GenBank/DDBJ databases">
        <title>Paracnuella aquatica gen. nov., sp. nov., a member of the family Chitinophagaceae isolated from a hot spring.</title>
        <authorList>
            <person name="Wang C."/>
        </authorList>
    </citation>
    <scope>NUCLEOTIDE SEQUENCE</scope>
    <source>
        <strain evidence="3">LB-8</strain>
    </source>
</reference>
<accession>A0A9X2XTK3</accession>
<comment type="caution">
    <text evidence="3">The sequence shown here is derived from an EMBL/GenBank/DDBJ whole genome shotgun (WGS) entry which is preliminary data.</text>
</comment>
<dbReference type="RefSeq" id="WP_279296431.1">
    <property type="nucleotide sequence ID" value="NZ_JAOTIF010000003.1"/>
</dbReference>
<dbReference type="Pfam" id="PF13441">
    <property type="entry name" value="Gly-zipper_YMGG"/>
    <property type="match status" value="1"/>
</dbReference>
<evidence type="ECO:0000313" key="4">
    <source>
        <dbReference type="Proteomes" id="UP001155483"/>
    </source>
</evidence>
<gene>
    <name evidence="3" type="ORF">OCK74_07665</name>
</gene>
<proteinExistence type="predicted"/>
<dbReference type="InterPro" id="IPR027367">
    <property type="entry name" value="Gly-zipper_YMGG"/>
</dbReference>
<dbReference type="PROSITE" id="PS51257">
    <property type="entry name" value="PROKAR_LIPOPROTEIN"/>
    <property type="match status" value="1"/>
</dbReference>
<organism evidence="3 4">
    <name type="scientific">Paraflavisolibacter caeni</name>
    <dbReference type="NCBI Taxonomy" id="2982496"/>
    <lineage>
        <taxon>Bacteria</taxon>
        <taxon>Pseudomonadati</taxon>
        <taxon>Bacteroidota</taxon>
        <taxon>Chitinophagia</taxon>
        <taxon>Chitinophagales</taxon>
        <taxon>Chitinophagaceae</taxon>
        <taxon>Paraflavisolibacter</taxon>
    </lineage>
</organism>
<evidence type="ECO:0000256" key="1">
    <source>
        <dbReference type="SAM" id="MobiDB-lite"/>
    </source>
</evidence>
<dbReference type="EMBL" id="JAOTIF010000003">
    <property type="protein sequence ID" value="MCU7548989.1"/>
    <property type="molecule type" value="Genomic_DNA"/>
</dbReference>
<feature type="compositionally biased region" description="Low complexity" evidence="1">
    <location>
        <begin position="65"/>
        <end position="88"/>
    </location>
</feature>
<keyword evidence="4" id="KW-1185">Reference proteome</keyword>
<dbReference type="AlphaFoldDB" id="A0A9X2XTK3"/>
<protein>
    <submittedName>
        <fullName evidence="3">YMGG-like glycine zipper-containing protein</fullName>
    </submittedName>
</protein>
<feature type="domain" description="YMGG-like Gly-zipper" evidence="2">
    <location>
        <begin position="99"/>
        <end position="144"/>
    </location>
</feature>
<evidence type="ECO:0000313" key="3">
    <source>
        <dbReference type="EMBL" id="MCU7548989.1"/>
    </source>
</evidence>